<dbReference type="InterPro" id="IPR005133">
    <property type="entry name" value="PhaG_MnhG_YufB"/>
</dbReference>
<evidence type="ECO:0000256" key="4">
    <source>
        <dbReference type="SAM" id="Phobius"/>
    </source>
</evidence>
<dbReference type="GO" id="GO:0015385">
    <property type="term" value="F:sodium:proton antiporter activity"/>
    <property type="evidence" value="ECO:0007669"/>
    <property type="project" value="TreeGrafter"/>
</dbReference>
<dbReference type="Proteomes" id="UP000281813">
    <property type="component" value="Unassembled WGS sequence"/>
</dbReference>
<dbReference type="PANTHER" id="PTHR34703:SF1">
    <property type="entry name" value="ANTIPORTER SUBUNIT MNHG2-RELATED"/>
    <property type="match status" value="1"/>
</dbReference>
<keyword evidence="4" id="KW-0812">Transmembrane</keyword>
<dbReference type="Pfam" id="PF03334">
    <property type="entry name" value="PhaG_MnhG_YufB"/>
    <property type="match status" value="1"/>
</dbReference>
<sequence length="125" mass="13910">MTETEILFHIIVNILIILSILIGSFLILSASIGIVRFPDIYTKLHAATKASTLGLAGVLIAAFMFLYIQHDIVSGKLLLAILFMFITNPVSAHMISRAAHKKGIKPVIKNRKDAYEQYKENIKTN</sequence>
<keyword evidence="3" id="KW-0813">Transport</keyword>
<proteinExistence type="inferred from homology"/>
<feature type="transmembrane region" description="Helical" evidence="4">
    <location>
        <begin position="47"/>
        <end position="68"/>
    </location>
</feature>
<evidence type="ECO:0000313" key="6">
    <source>
        <dbReference type="Proteomes" id="UP000281813"/>
    </source>
</evidence>
<gene>
    <name evidence="5" type="ORF">D8M05_03095</name>
</gene>
<dbReference type="RefSeq" id="WP_121128538.1">
    <property type="nucleotide sequence ID" value="NZ_JBHUFK010000023.1"/>
</dbReference>
<accession>A0A494Z5P7</accession>
<protein>
    <submittedName>
        <fullName evidence="5">Monovalent cation/H(+) antiporter subunit G</fullName>
    </submittedName>
</protein>
<dbReference type="PANTHER" id="PTHR34703">
    <property type="entry name" value="ANTIPORTER SUBUNIT MNHG2-RELATED"/>
    <property type="match status" value="1"/>
</dbReference>
<keyword evidence="6" id="KW-1185">Reference proteome</keyword>
<keyword evidence="4" id="KW-0472">Membrane</keyword>
<dbReference type="NCBIfam" id="NF009314">
    <property type="entry name" value="PRK12674.1-2"/>
    <property type="match status" value="1"/>
</dbReference>
<keyword evidence="3" id="KW-0050">Antiport</keyword>
<comment type="subcellular location">
    <subcellularLocation>
        <location evidence="1">Membrane</location>
        <topology evidence="1">Multi-pass membrane protein</topology>
    </subcellularLocation>
</comment>
<keyword evidence="4" id="KW-1133">Transmembrane helix</keyword>
<organism evidence="5 6">
    <name type="scientific">Oceanobacillus bengalensis</name>
    <dbReference type="NCBI Taxonomy" id="1435466"/>
    <lineage>
        <taxon>Bacteria</taxon>
        <taxon>Bacillati</taxon>
        <taxon>Bacillota</taxon>
        <taxon>Bacilli</taxon>
        <taxon>Bacillales</taxon>
        <taxon>Bacillaceae</taxon>
        <taxon>Oceanobacillus</taxon>
    </lineage>
</organism>
<feature type="transmembrane region" description="Helical" evidence="4">
    <location>
        <begin position="6"/>
        <end position="35"/>
    </location>
</feature>
<evidence type="ECO:0000313" key="5">
    <source>
        <dbReference type="EMBL" id="RKQ17887.1"/>
    </source>
</evidence>
<name>A0A494Z5P7_9BACI</name>
<evidence type="ECO:0000256" key="2">
    <source>
        <dbReference type="ARBA" id="ARBA00008404"/>
    </source>
</evidence>
<dbReference type="OrthoDB" id="9806575at2"/>
<evidence type="ECO:0000256" key="1">
    <source>
        <dbReference type="ARBA" id="ARBA00004141"/>
    </source>
</evidence>
<dbReference type="AlphaFoldDB" id="A0A494Z5P7"/>
<dbReference type="GO" id="GO:0016020">
    <property type="term" value="C:membrane"/>
    <property type="evidence" value="ECO:0007669"/>
    <property type="project" value="UniProtKB-SubCell"/>
</dbReference>
<comment type="caution">
    <text evidence="5">The sequence shown here is derived from an EMBL/GenBank/DDBJ whole genome shotgun (WGS) entry which is preliminary data.</text>
</comment>
<reference evidence="5 6" key="1">
    <citation type="journal article" date="2015" name="Antonie Van Leeuwenhoek">
        <title>Oceanobacillus bengalensis sp. nov., a bacterium isolated from seawater of the Bay of Bengal.</title>
        <authorList>
            <person name="Yongchang O."/>
            <person name="Xiang W."/>
            <person name="Wang G."/>
        </authorList>
    </citation>
    <scope>NUCLEOTIDE SEQUENCE [LARGE SCALE GENOMIC DNA]</scope>
    <source>
        <strain evidence="5 6">MCCC 1K00260</strain>
    </source>
</reference>
<evidence type="ECO:0000256" key="3">
    <source>
        <dbReference type="ARBA" id="ARBA00022449"/>
    </source>
</evidence>
<comment type="similarity">
    <text evidence="2">Belongs to the CPA3 antiporters (TC 2.A.63) subunit G family.</text>
</comment>
<feature type="transmembrane region" description="Helical" evidence="4">
    <location>
        <begin position="74"/>
        <end position="95"/>
    </location>
</feature>
<dbReference type="NCBIfam" id="TIGR01300">
    <property type="entry name" value="CPA3_mnhG_phaG"/>
    <property type="match status" value="1"/>
</dbReference>
<dbReference type="EMBL" id="RBZO01000003">
    <property type="protein sequence ID" value="RKQ17887.1"/>
    <property type="molecule type" value="Genomic_DNA"/>
</dbReference>